<sequence length="295" mass="33436">MYTLLVMIMSKRNSHMPSVSVLEVTQRQESKLRFRGLILPCRGGERRGRSWNKLLFRSAGGSIIQQVPRAVPGSGNRINYSRFMAPSESSAMCSRWVTENTESSYSSEDFVSVLEVIERQESKLRFSGLILPCRGDERRGRVVEQVALSFCLGYLSFSKCPVQCPALRTESIIQVPVLEVIERQESKLRFRGLILPCQGARAKRGSWNKLLFRSVDGSIIQQVPVQCPALRNQLFKVNRSWRERSGETYKGVFSFQLSYSVSRFSFFSGGVRMGGWGWGCTPPPKVVLMCRREGV</sequence>
<comment type="caution">
    <text evidence="1">The sequence shown here is derived from an EMBL/GenBank/DDBJ whole genome shotgun (WGS) entry which is preliminary data.</text>
</comment>
<proteinExistence type="predicted"/>
<accession>A0AAV4SKP5</accession>
<keyword evidence="2" id="KW-1185">Reference proteome</keyword>
<gene>
    <name evidence="1" type="ORF">CEXT_419901</name>
</gene>
<name>A0AAV4SKP5_CAEEX</name>
<organism evidence="1 2">
    <name type="scientific">Caerostris extrusa</name>
    <name type="common">Bark spider</name>
    <name type="synonym">Caerostris bankana</name>
    <dbReference type="NCBI Taxonomy" id="172846"/>
    <lineage>
        <taxon>Eukaryota</taxon>
        <taxon>Metazoa</taxon>
        <taxon>Ecdysozoa</taxon>
        <taxon>Arthropoda</taxon>
        <taxon>Chelicerata</taxon>
        <taxon>Arachnida</taxon>
        <taxon>Araneae</taxon>
        <taxon>Araneomorphae</taxon>
        <taxon>Entelegynae</taxon>
        <taxon>Araneoidea</taxon>
        <taxon>Araneidae</taxon>
        <taxon>Caerostris</taxon>
    </lineage>
</organism>
<dbReference type="AlphaFoldDB" id="A0AAV4SKP5"/>
<reference evidence="1 2" key="1">
    <citation type="submission" date="2021-06" db="EMBL/GenBank/DDBJ databases">
        <title>Caerostris extrusa draft genome.</title>
        <authorList>
            <person name="Kono N."/>
            <person name="Arakawa K."/>
        </authorList>
    </citation>
    <scope>NUCLEOTIDE SEQUENCE [LARGE SCALE GENOMIC DNA]</scope>
</reference>
<evidence type="ECO:0000313" key="2">
    <source>
        <dbReference type="Proteomes" id="UP001054945"/>
    </source>
</evidence>
<dbReference type="EMBL" id="BPLR01009599">
    <property type="protein sequence ID" value="GIY33162.1"/>
    <property type="molecule type" value="Genomic_DNA"/>
</dbReference>
<dbReference type="Proteomes" id="UP001054945">
    <property type="component" value="Unassembled WGS sequence"/>
</dbReference>
<protein>
    <submittedName>
        <fullName evidence="1">Uncharacterized protein</fullName>
    </submittedName>
</protein>
<evidence type="ECO:0000313" key="1">
    <source>
        <dbReference type="EMBL" id="GIY33162.1"/>
    </source>
</evidence>